<dbReference type="Proteomes" id="UP001162992">
    <property type="component" value="Chromosome 7"/>
</dbReference>
<proteinExistence type="predicted"/>
<gene>
    <name evidence="1" type="ORF">O6H91_07G065900</name>
</gene>
<comment type="caution">
    <text evidence="1">The sequence shown here is derived from an EMBL/GenBank/DDBJ whole genome shotgun (WGS) entry which is preliminary data.</text>
</comment>
<keyword evidence="2" id="KW-1185">Reference proteome</keyword>
<reference evidence="2" key="1">
    <citation type="journal article" date="2024" name="Proc. Natl. Acad. Sci. U.S.A.">
        <title>Extraordinary preservation of gene collinearity over three hundred million years revealed in homosporous lycophytes.</title>
        <authorList>
            <person name="Li C."/>
            <person name="Wickell D."/>
            <person name="Kuo L.Y."/>
            <person name="Chen X."/>
            <person name="Nie B."/>
            <person name="Liao X."/>
            <person name="Peng D."/>
            <person name="Ji J."/>
            <person name="Jenkins J."/>
            <person name="Williams M."/>
            <person name="Shu S."/>
            <person name="Plott C."/>
            <person name="Barry K."/>
            <person name="Rajasekar S."/>
            <person name="Grimwood J."/>
            <person name="Han X."/>
            <person name="Sun S."/>
            <person name="Hou Z."/>
            <person name="He W."/>
            <person name="Dai G."/>
            <person name="Sun C."/>
            <person name="Schmutz J."/>
            <person name="Leebens-Mack J.H."/>
            <person name="Li F.W."/>
            <person name="Wang L."/>
        </authorList>
    </citation>
    <scope>NUCLEOTIDE SEQUENCE [LARGE SCALE GENOMIC DNA]</scope>
    <source>
        <strain evidence="2">cv. PW_Plant_1</strain>
    </source>
</reference>
<accession>A0ACC2D661</accession>
<evidence type="ECO:0000313" key="2">
    <source>
        <dbReference type="Proteomes" id="UP001162992"/>
    </source>
</evidence>
<evidence type="ECO:0000313" key="1">
    <source>
        <dbReference type="EMBL" id="KAJ7549738.1"/>
    </source>
</evidence>
<sequence>MEEEGEGVGDNNPDSGSHSCYLGSTLNSRLFLSQHGSVLTAKRFKTSPQQFVAEHTELSDDMECPPAVVPNQILSNASLGRNIASASAKSEEGVSFDSRNRSSAREGLVSSHGFFYDVMRTEYCQLTACVVSADGTRNPSISQVRVSTMASGIDPKGVIAIAVGRKRSISQLSFPESENVLDLKKTSPFLSDPLKYLRGAPKKKIANSNSSVTWKSKRGKFAESSSTDLNINSYPWMPFFKFLKTNPTHPEFVYLQPPMVASAAFDPYNLEIVTHSELNSSNYYTMSSSGVTLYRYSEAEFVHLDEWERDCEYYICLMKLSVFQQYKQWKSFAIWRHYLRRKLQATSRKALRRQLFLVNPVLQKVLIRVRQMLEDILAFRFYKLEHESVYTLEKFVEVQESRRENLMIQIMQFSHNMVRLMREACAAVLAMVEQELMGQTIGDGQSSSKLANRCPALGRRRSGGNKLANVAAKWKMDKEKVMEERESQERFSFAIAATRRNEKSKLLSFLRLVDYMITDSLLHILIRSLSELLYQLAHHTVKHLYLPQIQSEDIGRERAQRSAEKDEMHFYHSKKQQAFSEKQVTVSEEHAIVLGQAGKVATLKVFEVELILKDNQIVLLPSCTDFQNKLELLLKAIISGLRNLKRLVYQTELDEMVEKQTLEGDGLFSYMDLIGESQYDSLMSSICSSLLLAFQDAELLKLQFQPFLDISIENQSITLDRMEAEVGSYAILVNNH</sequence>
<protein>
    <submittedName>
        <fullName evidence="1">Uncharacterized protein</fullName>
    </submittedName>
</protein>
<dbReference type="EMBL" id="CM055098">
    <property type="protein sequence ID" value="KAJ7549738.1"/>
    <property type="molecule type" value="Genomic_DNA"/>
</dbReference>
<organism evidence="1 2">
    <name type="scientific">Diphasiastrum complanatum</name>
    <name type="common">Issler's clubmoss</name>
    <name type="synonym">Lycopodium complanatum</name>
    <dbReference type="NCBI Taxonomy" id="34168"/>
    <lineage>
        <taxon>Eukaryota</taxon>
        <taxon>Viridiplantae</taxon>
        <taxon>Streptophyta</taxon>
        <taxon>Embryophyta</taxon>
        <taxon>Tracheophyta</taxon>
        <taxon>Lycopodiopsida</taxon>
        <taxon>Lycopodiales</taxon>
        <taxon>Lycopodiaceae</taxon>
        <taxon>Lycopodioideae</taxon>
        <taxon>Diphasiastrum</taxon>
    </lineage>
</organism>
<name>A0ACC2D661_DIPCM</name>